<dbReference type="InterPro" id="IPR020845">
    <property type="entry name" value="AMP-binding_CS"/>
</dbReference>
<evidence type="ECO:0000259" key="2">
    <source>
        <dbReference type="Pfam" id="PF13193"/>
    </source>
</evidence>
<accession>A0A6G4VBT3</accession>
<gene>
    <name evidence="3" type="ORF">G5C60_29310</name>
</gene>
<dbReference type="Gene3D" id="3.40.50.12780">
    <property type="entry name" value="N-terminal domain of ligase-like"/>
    <property type="match status" value="1"/>
</dbReference>
<keyword evidence="3" id="KW-0436">Ligase</keyword>
<evidence type="ECO:0000313" key="3">
    <source>
        <dbReference type="EMBL" id="NGO11582.1"/>
    </source>
</evidence>
<sequence length="529" mass="56801">MTEILAMDDPRVPDAASCTVGGLLAARAAEHPDRVFAVFADGSSWTYRETYERSLGAAAVLATRGVRPGDRVVSWLPNGPEALLAWFGSNLAGAVHTPVNTAFRGRVLEHVLTNAGPGVIVAHPELGPRLDEIDPGDVRPTVIGPGQLHGLPGGFEPVAAQPWDTFGIIYTSGTTGPSKGVLCSYVHHYSACVAAFAGRLGEEDRYLVQLPLFHAGGTLGVYAALLLGSSVAVVDSFATEKFWNVVRTHRITCCTLLGVMASFLLKRPASAADTGHPLKWVWLIPLGDDGTELAGRFGIDVHTLFNMTETSVPLVSGPAPKASGLCGRPRPGVEIRVVDAHDRQVPCGEVGELVLRADRPWSLSHGYHGMPEATAAAWRNGWFHTGDAVRQDAEGQVYFVDRMKDAIRRRGENISSFEVEAEAMTHPAVREAAAVAVPSEHGEDEVLLAVAPVPGRTVDPAEVITYLIPRMAHFMVPRFVRVLAELPKTPTSKVRKHLLRTEGVVAGTWDRQAAGLEVKRASLGRSRLP</sequence>
<dbReference type="PROSITE" id="PS00455">
    <property type="entry name" value="AMP_BINDING"/>
    <property type="match status" value="1"/>
</dbReference>
<keyword evidence="4" id="KW-1185">Reference proteome</keyword>
<reference evidence="3 4" key="1">
    <citation type="submission" date="2020-02" db="EMBL/GenBank/DDBJ databases">
        <title>Whole-genome analyses of novel actinobacteria.</title>
        <authorList>
            <person name="Sahin N."/>
            <person name="Gencbay T."/>
        </authorList>
    </citation>
    <scope>NUCLEOTIDE SEQUENCE [LARGE SCALE GENOMIC DNA]</scope>
    <source>
        <strain evidence="3 4">HC44</strain>
    </source>
</reference>
<evidence type="ECO:0000313" key="4">
    <source>
        <dbReference type="Proteomes" id="UP000472335"/>
    </source>
</evidence>
<protein>
    <submittedName>
        <fullName evidence="3">ATP-dependent acyl-CoA ligase</fullName>
    </submittedName>
</protein>
<dbReference type="GO" id="GO:0016878">
    <property type="term" value="F:acid-thiol ligase activity"/>
    <property type="evidence" value="ECO:0007669"/>
    <property type="project" value="UniProtKB-ARBA"/>
</dbReference>
<comment type="caution">
    <text evidence="3">The sequence shown here is derived from an EMBL/GenBank/DDBJ whole genome shotgun (WGS) entry which is preliminary data.</text>
</comment>
<dbReference type="PANTHER" id="PTHR43767:SF1">
    <property type="entry name" value="NONRIBOSOMAL PEPTIDE SYNTHASE PES1 (EUROFUNG)-RELATED"/>
    <property type="match status" value="1"/>
</dbReference>
<proteinExistence type="predicted"/>
<dbReference type="Pfam" id="PF13193">
    <property type="entry name" value="AMP-binding_C"/>
    <property type="match status" value="1"/>
</dbReference>
<dbReference type="Gene3D" id="3.30.300.30">
    <property type="match status" value="1"/>
</dbReference>
<feature type="domain" description="AMP-binding enzyme C-terminal" evidence="2">
    <location>
        <begin position="418"/>
        <end position="493"/>
    </location>
</feature>
<name>A0A6G4VBT3_9ACTN</name>
<dbReference type="PANTHER" id="PTHR43767">
    <property type="entry name" value="LONG-CHAIN-FATTY-ACID--COA LIGASE"/>
    <property type="match status" value="1"/>
</dbReference>
<dbReference type="InterPro" id="IPR042099">
    <property type="entry name" value="ANL_N_sf"/>
</dbReference>
<dbReference type="Proteomes" id="UP000472335">
    <property type="component" value="Unassembled WGS sequence"/>
</dbReference>
<organism evidence="3 4">
    <name type="scientific">Streptomyces scabichelini</name>
    <dbReference type="NCBI Taxonomy" id="2711217"/>
    <lineage>
        <taxon>Bacteria</taxon>
        <taxon>Bacillati</taxon>
        <taxon>Actinomycetota</taxon>
        <taxon>Actinomycetes</taxon>
        <taxon>Kitasatosporales</taxon>
        <taxon>Streptomycetaceae</taxon>
        <taxon>Streptomyces</taxon>
    </lineage>
</organism>
<dbReference type="SUPFAM" id="SSF56801">
    <property type="entry name" value="Acetyl-CoA synthetase-like"/>
    <property type="match status" value="1"/>
</dbReference>
<dbReference type="Pfam" id="PF00501">
    <property type="entry name" value="AMP-binding"/>
    <property type="match status" value="1"/>
</dbReference>
<dbReference type="AlphaFoldDB" id="A0A6G4VBT3"/>
<dbReference type="InterPro" id="IPR050237">
    <property type="entry name" value="ATP-dep_AMP-bd_enzyme"/>
</dbReference>
<dbReference type="InterPro" id="IPR000873">
    <property type="entry name" value="AMP-dep_synth/lig_dom"/>
</dbReference>
<dbReference type="EMBL" id="JAAKZY010000109">
    <property type="protein sequence ID" value="NGO11582.1"/>
    <property type="molecule type" value="Genomic_DNA"/>
</dbReference>
<dbReference type="RefSeq" id="WP_165263940.1">
    <property type="nucleotide sequence ID" value="NZ_JAAKZY010000109.1"/>
</dbReference>
<dbReference type="InterPro" id="IPR025110">
    <property type="entry name" value="AMP-bd_C"/>
</dbReference>
<evidence type="ECO:0000259" key="1">
    <source>
        <dbReference type="Pfam" id="PF00501"/>
    </source>
</evidence>
<dbReference type="InterPro" id="IPR045851">
    <property type="entry name" value="AMP-bd_C_sf"/>
</dbReference>
<feature type="domain" description="AMP-dependent synthetase/ligase" evidence="1">
    <location>
        <begin position="25"/>
        <end position="367"/>
    </location>
</feature>